<dbReference type="CDD" id="cd03801">
    <property type="entry name" value="GT4_PimA-like"/>
    <property type="match status" value="1"/>
</dbReference>
<reference evidence="3 4" key="1">
    <citation type="submission" date="2018-06" db="EMBL/GenBank/DDBJ databases">
        <title>Complete genome of Desulfovibrio indonesiensis P37SLT.</title>
        <authorList>
            <person name="Crispim J.S."/>
            <person name="Vidigal P.M.P."/>
            <person name="Silva L.C.F."/>
            <person name="Laguardia C.N."/>
            <person name="Araujo L.C."/>
            <person name="Dias R.S."/>
            <person name="Sousa M.P."/>
            <person name="Paula S.O."/>
            <person name="Silva C."/>
        </authorList>
    </citation>
    <scope>NUCLEOTIDE SEQUENCE [LARGE SCALE GENOMIC DNA]</scope>
    <source>
        <strain evidence="3 4">P37SLT</strain>
    </source>
</reference>
<organism evidence="3 4">
    <name type="scientific">Oceanidesulfovibrio indonesiensis</name>
    <dbReference type="NCBI Taxonomy" id="54767"/>
    <lineage>
        <taxon>Bacteria</taxon>
        <taxon>Pseudomonadati</taxon>
        <taxon>Thermodesulfobacteriota</taxon>
        <taxon>Desulfovibrionia</taxon>
        <taxon>Desulfovibrionales</taxon>
        <taxon>Desulfovibrionaceae</taxon>
        <taxon>Oceanidesulfovibrio</taxon>
    </lineage>
</organism>
<dbReference type="InterPro" id="IPR050194">
    <property type="entry name" value="Glycosyltransferase_grp1"/>
</dbReference>
<dbReference type="AlphaFoldDB" id="A0A7M3MJJ5"/>
<dbReference type="PANTHER" id="PTHR45947">
    <property type="entry name" value="SULFOQUINOVOSYL TRANSFERASE SQD2"/>
    <property type="match status" value="1"/>
</dbReference>
<dbReference type="Proteomes" id="UP000448292">
    <property type="component" value="Unassembled WGS sequence"/>
</dbReference>
<evidence type="ECO:0000313" key="4">
    <source>
        <dbReference type="Proteomes" id="UP000448292"/>
    </source>
</evidence>
<gene>
    <name evidence="3" type="ORF">DPQ33_01820</name>
</gene>
<proteinExistence type="predicted"/>
<feature type="region of interest" description="Disordered" evidence="1">
    <location>
        <begin position="371"/>
        <end position="390"/>
    </location>
</feature>
<keyword evidence="3" id="KW-0808">Transferase</keyword>
<dbReference type="Pfam" id="PF00534">
    <property type="entry name" value="Glycos_transf_1"/>
    <property type="match status" value="1"/>
</dbReference>
<dbReference type="Gene3D" id="3.40.50.2000">
    <property type="entry name" value="Glycogen Phosphorylase B"/>
    <property type="match status" value="2"/>
</dbReference>
<accession>A0A7M3MJJ5</accession>
<evidence type="ECO:0000259" key="2">
    <source>
        <dbReference type="Pfam" id="PF00534"/>
    </source>
</evidence>
<dbReference type="InterPro" id="IPR001296">
    <property type="entry name" value="Glyco_trans_1"/>
</dbReference>
<comment type="caution">
    <text evidence="3">The sequence shown here is derived from an EMBL/GenBank/DDBJ whole genome shotgun (WGS) entry which is preliminary data.</text>
</comment>
<keyword evidence="4" id="KW-1185">Reference proteome</keyword>
<dbReference type="SUPFAM" id="SSF53756">
    <property type="entry name" value="UDP-Glycosyltransferase/glycogen phosphorylase"/>
    <property type="match status" value="1"/>
</dbReference>
<dbReference type="PANTHER" id="PTHR45947:SF13">
    <property type="entry name" value="TRANSFERASE"/>
    <property type="match status" value="1"/>
</dbReference>
<feature type="compositionally biased region" description="Low complexity" evidence="1">
    <location>
        <begin position="378"/>
        <end position="390"/>
    </location>
</feature>
<dbReference type="OrthoDB" id="5443996at2"/>
<feature type="domain" description="Glycosyl transferase family 1" evidence="2">
    <location>
        <begin position="196"/>
        <end position="345"/>
    </location>
</feature>
<dbReference type="GO" id="GO:0016757">
    <property type="term" value="F:glycosyltransferase activity"/>
    <property type="evidence" value="ECO:0007669"/>
    <property type="project" value="InterPro"/>
</dbReference>
<evidence type="ECO:0000313" key="3">
    <source>
        <dbReference type="EMBL" id="TVM19989.1"/>
    </source>
</evidence>
<evidence type="ECO:0000256" key="1">
    <source>
        <dbReference type="SAM" id="MobiDB-lite"/>
    </source>
</evidence>
<protein>
    <submittedName>
        <fullName evidence="3">Glycosyltransferase family 1 protein</fullName>
    </submittedName>
</protein>
<dbReference type="EMBL" id="QMIE01000001">
    <property type="protein sequence ID" value="TVM19989.1"/>
    <property type="molecule type" value="Genomic_DNA"/>
</dbReference>
<dbReference type="RefSeq" id="WP_144301451.1">
    <property type="nucleotide sequence ID" value="NZ_QMIE01000001.1"/>
</dbReference>
<sequence>MRLAFYTPFVPLNHPRPSGDTAIARSIIDFLRRRGHTVADTTHFSSRWIWLRPWKLPALFKARQEFLDILKKGQPDAVLVYHSYYRAPDLLGPLAAAQGMPVFHFGSAYASRRRKKLLTRPGYALNMKSLRAAAHCFTLKRPEYENLLRILPEDRATYIRPGVETQRFTPDNDARLLLRVRWNTGADVPIVLTVAMLRTGTKSEGVAHVIRALGRLHKEGIEFRYVVVGDGPERKALTHLADDHLPGKARFVGRISSVELPAVYSASDCYAFPGINEGLGMAYLEAQCAGLPAVGWDRWGAAECIAHGQTGFLTPAWDMEAFTDALRTLVTDHSRRVEMGLAARRRVLAEHDRDRNYVRMERIMESCLGATGRTEGHAAPTTSAAPEATQ</sequence>
<name>A0A7M3MJJ5_9BACT</name>